<organism evidence="1 2">
    <name type="scientific">Thanatephorus cucumeris (strain AG1-IB / isolate 7/3/14)</name>
    <name type="common">Lettuce bottom rot fungus</name>
    <name type="synonym">Rhizoctonia solani</name>
    <dbReference type="NCBI Taxonomy" id="1108050"/>
    <lineage>
        <taxon>Eukaryota</taxon>
        <taxon>Fungi</taxon>
        <taxon>Dikarya</taxon>
        <taxon>Basidiomycota</taxon>
        <taxon>Agaricomycotina</taxon>
        <taxon>Agaricomycetes</taxon>
        <taxon>Cantharellales</taxon>
        <taxon>Ceratobasidiaceae</taxon>
        <taxon>Rhizoctonia</taxon>
        <taxon>Rhizoctonia solani AG-1</taxon>
    </lineage>
</organism>
<evidence type="ECO:0000313" key="1">
    <source>
        <dbReference type="EMBL" id="CEL62157.1"/>
    </source>
</evidence>
<dbReference type="AlphaFoldDB" id="A0A0B7G142"/>
<dbReference type="Proteomes" id="UP000059188">
    <property type="component" value="Unassembled WGS sequence"/>
</dbReference>
<evidence type="ECO:0000313" key="2">
    <source>
        <dbReference type="Proteomes" id="UP000059188"/>
    </source>
</evidence>
<dbReference type="EMBL" id="LN679161">
    <property type="protein sequence ID" value="CEL62157.1"/>
    <property type="molecule type" value="Genomic_DNA"/>
</dbReference>
<keyword evidence="2" id="KW-1185">Reference proteome</keyword>
<reference evidence="1 2" key="1">
    <citation type="submission" date="2014-11" db="EMBL/GenBank/DDBJ databases">
        <authorList>
            <person name="Wibberg Daniel"/>
        </authorList>
    </citation>
    <scope>NUCLEOTIDE SEQUENCE [LARGE SCALE GENOMIC DNA]</scope>
    <source>
        <strain evidence="1">Rhizoctonia solani AG1-IB 7/3/14</strain>
    </source>
</reference>
<proteinExistence type="predicted"/>
<name>A0A0B7G142_THACB</name>
<sequence>MICIPCCIATCKYIACLSLFSVDPCSCAVFCFFGHLFYPTLNAIWVSSLVLRGARPAQRLLRGTTLTVHEEGRT</sequence>
<accession>A0A0B7G142</accession>
<gene>
    <name evidence="1" type="ORF">RSOLAG1IB_10252</name>
</gene>
<protein>
    <submittedName>
        <fullName evidence="1">Uncharacterized protein</fullName>
    </submittedName>
</protein>